<keyword evidence="8 11" id="KW-0560">Oxidoreductase</keyword>
<dbReference type="InterPro" id="IPR003953">
    <property type="entry name" value="FAD-dep_OxRdtase_2_FAD-bd"/>
</dbReference>
<dbReference type="EC" id="1.4.3.16" evidence="4 10"/>
<evidence type="ECO:0000256" key="1">
    <source>
        <dbReference type="ARBA" id="ARBA00001974"/>
    </source>
</evidence>
<dbReference type="InterPro" id="IPR036188">
    <property type="entry name" value="FAD/NAD-bd_sf"/>
</dbReference>
<dbReference type="SUPFAM" id="SSF56425">
    <property type="entry name" value="Succinate dehydrogenase/fumarate reductase flavoprotein, catalytic domain"/>
    <property type="match status" value="1"/>
</dbReference>
<protein>
    <recommendedName>
        <fullName evidence="4 10">L-aspartate oxidase</fullName>
        <ecNumber evidence="4 10">1.4.3.16</ecNumber>
    </recommendedName>
</protein>
<dbReference type="InterPro" id="IPR015939">
    <property type="entry name" value="Fum_Rdtase/Succ_DH_flav-like_C"/>
</dbReference>
<dbReference type="NCBIfam" id="TIGR00551">
    <property type="entry name" value="nadB"/>
    <property type="match status" value="1"/>
</dbReference>
<comment type="subcellular location">
    <subcellularLocation>
        <location evidence="11">Cytoplasm</location>
    </subcellularLocation>
</comment>
<accession>A0ABT8YGJ2</accession>
<name>A0ABT8YGJ2_9HYPH</name>
<dbReference type="Gene3D" id="3.90.700.10">
    <property type="entry name" value="Succinate dehydrogenase/fumarate reductase flavoprotein, catalytic domain"/>
    <property type="match status" value="1"/>
</dbReference>
<dbReference type="PIRSF" id="PIRSF000171">
    <property type="entry name" value="SDHA_APRA_LASPO"/>
    <property type="match status" value="1"/>
</dbReference>
<evidence type="ECO:0000256" key="10">
    <source>
        <dbReference type="NCBIfam" id="TIGR00551"/>
    </source>
</evidence>
<dbReference type="Pfam" id="PF00890">
    <property type="entry name" value="FAD_binding_2"/>
    <property type="match status" value="1"/>
</dbReference>
<comment type="caution">
    <text evidence="15">The sequence shown here is derived from an EMBL/GenBank/DDBJ whole genome shotgun (WGS) entry which is preliminary data.</text>
</comment>
<organism evidence="15 16">
    <name type="scientific">Rhizobium alvei</name>
    <dbReference type="NCBI Taxonomy" id="1132659"/>
    <lineage>
        <taxon>Bacteria</taxon>
        <taxon>Pseudomonadati</taxon>
        <taxon>Pseudomonadota</taxon>
        <taxon>Alphaproteobacteria</taxon>
        <taxon>Hyphomicrobiales</taxon>
        <taxon>Rhizobiaceae</taxon>
        <taxon>Rhizobium/Agrobacterium group</taxon>
        <taxon>Rhizobium</taxon>
    </lineage>
</organism>
<keyword evidence="6 11" id="KW-0662">Pyridine nucleotide biosynthesis</keyword>
<dbReference type="PANTHER" id="PTHR42716:SF2">
    <property type="entry name" value="L-ASPARTATE OXIDASE, CHLOROPLASTIC"/>
    <property type="match status" value="1"/>
</dbReference>
<sequence>MTRSQSVPETATGILIVGGGLAGLFAALKLAPLPVTVLTTAPLGEGASSAWAQGGIAAAMSVDDTFDKHVADTIEAGAGIVDEDVARAVVSQGPDRIHDLLALGVPFDRDLAGKLMLSREAAHSEHRVVRVKGDMAGRAIMAALVAAVRRTPSITLMEEFEAEELIVTDGKVRGVVARPAIGSGRERIALHAAATVLCTGGIGHLYAVTTNPEQACGEGIGMAARAGALIADPEFVQYHPTAIDIGRDPAPLATEALRGEGAHLVNRAGERFMLALHPDGELAPRDIVARGVFAEVMSNRGAFLDCRTAIGSHFAEEFPSVYASCMSAGIDPVTAPIPVVPAVHYHMGGIAVDLNGRTSLPGLWAAGEVTATGIHGANRLASNSLLEAAVFAAQIASDIAASLSDKAGPIATSALPDNVADPTITGEADRIALLRQTMSADVGVIRNAEGLKHALSVVAALEKEPASASFANMLVAAKLITAAAWLRRESRGGHFRSDFPKPLGEWKHRTFLTLAEADAAREKALAPRNAA</sequence>
<dbReference type="PANTHER" id="PTHR42716">
    <property type="entry name" value="L-ASPARTATE OXIDASE"/>
    <property type="match status" value="1"/>
</dbReference>
<gene>
    <name evidence="15" type="ORF">Q4481_02425</name>
</gene>
<evidence type="ECO:0000256" key="8">
    <source>
        <dbReference type="ARBA" id="ARBA00023002"/>
    </source>
</evidence>
<dbReference type="SUPFAM" id="SSF46977">
    <property type="entry name" value="Succinate dehydrogenase/fumarate reductase flavoprotein C-terminal domain"/>
    <property type="match status" value="1"/>
</dbReference>
<evidence type="ECO:0000256" key="7">
    <source>
        <dbReference type="ARBA" id="ARBA00022827"/>
    </source>
</evidence>
<dbReference type="Pfam" id="PF02910">
    <property type="entry name" value="Succ_DH_flav_C"/>
    <property type="match status" value="1"/>
</dbReference>
<feature type="domain" description="FAD-dependent oxidoreductase 2 FAD-binding" evidence="13">
    <location>
        <begin position="14"/>
        <end position="385"/>
    </location>
</feature>
<evidence type="ECO:0000256" key="3">
    <source>
        <dbReference type="ARBA" id="ARBA00008562"/>
    </source>
</evidence>
<proteinExistence type="inferred from homology"/>
<keyword evidence="16" id="KW-1185">Reference proteome</keyword>
<evidence type="ECO:0000313" key="15">
    <source>
        <dbReference type="EMBL" id="MDO6962793.1"/>
    </source>
</evidence>
<dbReference type="PRINTS" id="PR00368">
    <property type="entry name" value="FADPNR"/>
</dbReference>
<dbReference type="Gene3D" id="3.50.50.60">
    <property type="entry name" value="FAD/NAD(P)-binding domain"/>
    <property type="match status" value="1"/>
</dbReference>
<evidence type="ECO:0000256" key="11">
    <source>
        <dbReference type="RuleBase" id="RU362049"/>
    </source>
</evidence>
<dbReference type="RefSeq" id="WP_304374666.1">
    <property type="nucleotide sequence ID" value="NZ_JAUOZU010000001.1"/>
</dbReference>
<dbReference type="Gene3D" id="1.20.58.100">
    <property type="entry name" value="Fumarate reductase/succinate dehydrogenase flavoprotein-like, C-terminal domain"/>
    <property type="match status" value="1"/>
</dbReference>
<keyword evidence="12" id="KW-1133">Transmembrane helix</keyword>
<keyword evidence="12" id="KW-0472">Membrane</keyword>
<dbReference type="InterPro" id="IPR027477">
    <property type="entry name" value="Succ_DH/fumarate_Rdtase_cat_sf"/>
</dbReference>
<comment type="similarity">
    <text evidence="3 11">Belongs to the FAD-dependent oxidoreductase 2 family. NadB subfamily.</text>
</comment>
<feature type="domain" description="Fumarate reductase/succinate dehydrogenase flavoprotein-like C-terminal" evidence="14">
    <location>
        <begin position="469"/>
        <end position="514"/>
    </location>
</feature>
<evidence type="ECO:0000259" key="14">
    <source>
        <dbReference type="Pfam" id="PF02910"/>
    </source>
</evidence>
<dbReference type="GO" id="GO:0008734">
    <property type="term" value="F:L-aspartate oxidase activity"/>
    <property type="evidence" value="ECO:0007669"/>
    <property type="project" value="UniProtKB-EC"/>
</dbReference>
<dbReference type="SUPFAM" id="SSF51905">
    <property type="entry name" value="FAD/NAD(P)-binding domain"/>
    <property type="match status" value="1"/>
</dbReference>
<keyword evidence="7 11" id="KW-0274">FAD</keyword>
<evidence type="ECO:0000256" key="2">
    <source>
        <dbReference type="ARBA" id="ARBA00004950"/>
    </source>
</evidence>
<evidence type="ECO:0000256" key="5">
    <source>
        <dbReference type="ARBA" id="ARBA00022630"/>
    </source>
</evidence>
<evidence type="ECO:0000256" key="12">
    <source>
        <dbReference type="SAM" id="Phobius"/>
    </source>
</evidence>
<comment type="pathway">
    <text evidence="2 11">Cofactor biosynthesis; NAD(+) biosynthesis; iminoaspartate from L-aspartate (oxidase route): step 1/1.</text>
</comment>
<evidence type="ECO:0000259" key="13">
    <source>
        <dbReference type="Pfam" id="PF00890"/>
    </source>
</evidence>
<comment type="catalytic activity">
    <reaction evidence="9">
        <text>L-aspartate + O2 = iminosuccinate + H2O2</text>
        <dbReference type="Rhea" id="RHEA:25876"/>
        <dbReference type="ChEBI" id="CHEBI:15379"/>
        <dbReference type="ChEBI" id="CHEBI:16240"/>
        <dbReference type="ChEBI" id="CHEBI:29991"/>
        <dbReference type="ChEBI" id="CHEBI:77875"/>
        <dbReference type="EC" id="1.4.3.16"/>
    </reaction>
    <physiologicalReaction direction="left-to-right" evidence="9">
        <dbReference type="Rhea" id="RHEA:25877"/>
    </physiologicalReaction>
</comment>
<reference evidence="15" key="2">
    <citation type="submission" date="2023-07" db="EMBL/GenBank/DDBJ databases">
        <authorList>
            <person name="Shen H."/>
        </authorList>
    </citation>
    <scope>NUCLEOTIDE SEQUENCE</scope>
    <source>
        <strain evidence="15">TNR-22</strain>
    </source>
</reference>
<dbReference type="NCBIfam" id="NF005701">
    <property type="entry name" value="PRK07512.1"/>
    <property type="match status" value="1"/>
</dbReference>
<comment type="function">
    <text evidence="11">Catalyzes the oxidation of L-aspartate to iminoaspartate.</text>
</comment>
<evidence type="ECO:0000313" key="16">
    <source>
        <dbReference type="Proteomes" id="UP001174932"/>
    </source>
</evidence>
<keyword evidence="12" id="KW-0812">Transmembrane</keyword>
<dbReference type="EMBL" id="JAUOZU010000001">
    <property type="protein sequence ID" value="MDO6962793.1"/>
    <property type="molecule type" value="Genomic_DNA"/>
</dbReference>
<feature type="transmembrane region" description="Helical" evidence="12">
    <location>
        <begin position="12"/>
        <end position="31"/>
    </location>
</feature>
<dbReference type="InterPro" id="IPR037099">
    <property type="entry name" value="Fum_R/Succ_DH_flav-like_C_sf"/>
</dbReference>
<evidence type="ECO:0000256" key="9">
    <source>
        <dbReference type="ARBA" id="ARBA00048305"/>
    </source>
</evidence>
<reference evidence="15" key="1">
    <citation type="journal article" date="2015" name="Int. J. Syst. Evol. Microbiol.">
        <title>Rhizobium alvei sp. nov., isolated from a freshwater river.</title>
        <authorList>
            <person name="Sheu S.Y."/>
            <person name="Huang H.W."/>
            <person name="Young C.C."/>
            <person name="Chen W.M."/>
        </authorList>
    </citation>
    <scope>NUCLEOTIDE SEQUENCE</scope>
    <source>
        <strain evidence="15">TNR-22</strain>
    </source>
</reference>
<dbReference type="Proteomes" id="UP001174932">
    <property type="component" value="Unassembled WGS sequence"/>
</dbReference>
<evidence type="ECO:0000256" key="4">
    <source>
        <dbReference type="ARBA" id="ARBA00012173"/>
    </source>
</evidence>
<comment type="cofactor">
    <cofactor evidence="1 11">
        <name>FAD</name>
        <dbReference type="ChEBI" id="CHEBI:57692"/>
    </cofactor>
</comment>
<evidence type="ECO:0000256" key="6">
    <source>
        <dbReference type="ARBA" id="ARBA00022642"/>
    </source>
</evidence>
<keyword evidence="5 11" id="KW-0285">Flavoprotein</keyword>
<dbReference type="InterPro" id="IPR005288">
    <property type="entry name" value="NadB"/>
</dbReference>